<dbReference type="AlphaFoldDB" id="A0A9D4LRI6"/>
<evidence type="ECO:0000259" key="1">
    <source>
        <dbReference type="Pfam" id="PF11864"/>
    </source>
</evidence>
<comment type="caution">
    <text evidence="2">The sequence shown here is derived from an EMBL/GenBank/DDBJ whole genome shotgun (WGS) entry which is preliminary data.</text>
</comment>
<proteinExistence type="predicted"/>
<evidence type="ECO:0000313" key="3">
    <source>
        <dbReference type="Proteomes" id="UP000828390"/>
    </source>
</evidence>
<reference evidence="2" key="2">
    <citation type="submission" date="2020-11" db="EMBL/GenBank/DDBJ databases">
        <authorList>
            <person name="McCartney M.A."/>
            <person name="Auch B."/>
            <person name="Kono T."/>
            <person name="Mallez S."/>
            <person name="Becker A."/>
            <person name="Gohl D.M."/>
            <person name="Silverstein K.A.T."/>
            <person name="Koren S."/>
            <person name="Bechman K.B."/>
            <person name="Herman A."/>
            <person name="Abrahante J.E."/>
            <person name="Garbe J."/>
        </authorList>
    </citation>
    <scope>NUCLEOTIDE SEQUENCE</scope>
    <source>
        <strain evidence="2">Duluth1</strain>
        <tissue evidence="2">Whole animal</tissue>
    </source>
</reference>
<dbReference type="Pfam" id="PF11864">
    <property type="entry name" value="DUF3384"/>
    <property type="match status" value="1"/>
</dbReference>
<sequence length="57" mass="6562">MFQQLCLDVLDVVLCYSYLPVETLYEVVAALCRMVNTAKYCEHSWNVCTTCTSLVMF</sequence>
<protein>
    <recommendedName>
        <fullName evidence="1">Tuberin N-terminal domain-containing protein</fullName>
    </recommendedName>
</protein>
<evidence type="ECO:0000313" key="2">
    <source>
        <dbReference type="EMBL" id="KAH3862482.1"/>
    </source>
</evidence>
<dbReference type="InterPro" id="IPR024584">
    <property type="entry name" value="Tuberin_N"/>
</dbReference>
<dbReference type="EMBL" id="JAIWYP010000002">
    <property type="protein sequence ID" value="KAH3862482.1"/>
    <property type="molecule type" value="Genomic_DNA"/>
</dbReference>
<reference evidence="2" key="1">
    <citation type="journal article" date="2019" name="bioRxiv">
        <title>The Genome of the Zebra Mussel, Dreissena polymorpha: A Resource for Invasive Species Research.</title>
        <authorList>
            <person name="McCartney M.A."/>
            <person name="Auch B."/>
            <person name="Kono T."/>
            <person name="Mallez S."/>
            <person name="Zhang Y."/>
            <person name="Obille A."/>
            <person name="Becker A."/>
            <person name="Abrahante J.E."/>
            <person name="Garbe J."/>
            <person name="Badalamenti J.P."/>
            <person name="Herman A."/>
            <person name="Mangelson H."/>
            <person name="Liachko I."/>
            <person name="Sullivan S."/>
            <person name="Sone E.D."/>
            <person name="Koren S."/>
            <person name="Silverstein K.A.T."/>
            <person name="Beckman K.B."/>
            <person name="Gohl D.M."/>
        </authorList>
    </citation>
    <scope>NUCLEOTIDE SEQUENCE</scope>
    <source>
        <strain evidence="2">Duluth1</strain>
        <tissue evidence="2">Whole animal</tissue>
    </source>
</reference>
<organism evidence="2 3">
    <name type="scientific">Dreissena polymorpha</name>
    <name type="common">Zebra mussel</name>
    <name type="synonym">Mytilus polymorpha</name>
    <dbReference type="NCBI Taxonomy" id="45954"/>
    <lineage>
        <taxon>Eukaryota</taxon>
        <taxon>Metazoa</taxon>
        <taxon>Spiralia</taxon>
        <taxon>Lophotrochozoa</taxon>
        <taxon>Mollusca</taxon>
        <taxon>Bivalvia</taxon>
        <taxon>Autobranchia</taxon>
        <taxon>Heteroconchia</taxon>
        <taxon>Euheterodonta</taxon>
        <taxon>Imparidentia</taxon>
        <taxon>Neoheterodontei</taxon>
        <taxon>Myida</taxon>
        <taxon>Dreissenoidea</taxon>
        <taxon>Dreissenidae</taxon>
        <taxon>Dreissena</taxon>
    </lineage>
</organism>
<name>A0A9D4LRI6_DREPO</name>
<accession>A0A9D4LRI6</accession>
<keyword evidence="3" id="KW-1185">Reference proteome</keyword>
<dbReference type="Proteomes" id="UP000828390">
    <property type="component" value="Unassembled WGS sequence"/>
</dbReference>
<feature type="domain" description="Tuberin N-terminal" evidence="1">
    <location>
        <begin position="5"/>
        <end position="48"/>
    </location>
</feature>
<gene>
    <name evidence="2" type="ORF">DPMN_025449</name>
</gene>